<comment type="cofactor">
    <cofactor evidence="1 6 7">
        <name>FAD</name>
        <dbReference type="ChEBI" id="CHEBI:57692"/>
    </cofactor>
</comment>
<organism evidence="10 11">
    <name type="scientific">Albugo candida</name>
    <dbReference type="NCBI Taxonomy" id="65357"/>
    <lineage>
        <taxon>Eukaryota</taxon>
        <taxon>Sar</taxon>
        <taxon>Stramenopiles</taxon>
        <taxon>Oomycota</taxon>
        <taxon>Peronosporomycetes</taxon>
        <taxon>Albuginales</taxon>
        <taxon>Albuginaceae</taxon>
        <taxon>Albugo</taxon>
    </lineage>
</organism>
<feature type="binding site" evidence="6">
    <location>
        <position position="106"/>
    </location>
    <ligand>
        <name>FAD</name>
        <dbReference type="ChEBI" id="CHEBI:57692"/>
    </ligand>
</feature>
<dbReference type="PANTHER" id="PTHR19370:SF185">
    <property type="entry name" value="NADH-CYTOCHROME B5 REDUCTASE"/>
    <property type="match status" value="1"/>
</dbReference>
<dbReference type="InterPro" id="IPR001709">
    <property type="entry name" value="Flavoprot_Pyr_Nucl_cyt_Rdtase"/>
</dbReference>
<dbReference type="InParanoid" id="A0A024GFV1"/>
<dbReference type="InterPro" id="IPR001433">
    <property type="entry name" value="OxRdtase_FAD/NAD-bd"/>
</dbReference>
<dbReference type="GO" id="GO:0071949">
    <property type="term" value="F:FAD binding"/>
    <property type="evidence" value="ECO:0007669"/>
    <property type="project" value="TreeGrafter"/>
</dbReference>
<feature type="binding site" evidence="6">
    <location>
        <position position="139"/>
    </location>
    <ligand>
        <name>FAD</name>
        <dbReference type="ChEBI" id="CHEBI:57692"/>
    </ligand>
</feature>
<feature type="binding site" evidence="6">
    <location>
        <position position="140"/>
    </location>
    <ligand>
        <name>FAD</name>
        <dbReference type="ChEBI" id="CHEBI:57692"/>
    </ligand>
</feature>
<dbReference type="Gene3D" id="2.40.30.10">
    <property type="entry name" value="Translation factors"/>
    <property type="match status" value="1"/>
</dbReference>
<dbReference type="FunFam" id="3.40.50.80:FF:000009">
    <property type="entry name" value="NADH-cytochrome b5 reductase"/>
    <property type="match status" value="1"/>
</dbReference>
<dbReference type="InterPro" id="IPR001834">
    <property type="entry name" value="CBR-like"/>
</dbReference>
<dbReference type="PROSITE" id="PS51384">
    <property type="entry name" value="FAD_FR"/>
    <property type="match status" value="1"/>
</dbReference>
<gene>
    <name evidence="10" type="ORF">BN9_064740</name>
</gene>
<comment type="catalytic activity">
    <reaction evidence="7">
        <text>2 Fe(III)-[cytochrome b5] + NADH = 2 Fe(II)-[cytochrome b5] + NAD(+) + H(+)</text>
        <dbReference type="Rhea" id="RHEA:46680"/>
        <dbReference type="Rhea" id="RHEA-COMP:10438"/>
        <dbReference type="Rhea" id="RHEA-COMP:10439"/>
        <dbReference type="ChEBI" id="CHEBI:15378"/>
        <dbReference type="ChEBI" id="CHEBI:29033"/>
        <dbReference type="ChEBI" id="CHEBI:29034"/>
        <dbReference type="ChEBI" id="CHEBI:57540"/>
        <dbReference type="ChEBI" id="CHEBI:57945"/>
        <dbReference type="EC" id="1.6.2.2"/>
    </reaction>
</comment>
<dbReference type="FunFam" id="2.40.30.10:FF:000021">
    <property type="entry name" value="NADH-cytochrome b5 reductase"/>
    <property type="match status" value="1"/>
</dbReference>
<dbReference type="SUPFAM" id="SSF63380">
    <property type="entry name" value="Riboflavin synthase domain-like"/>
    <property type="match status" value="1"/>
</dbReference>
<evidence type="ECO:0000313" key="10">
    <source>
        <dbReference type="EMBL" id="CCI45577.1"/>
    </source>
</evidence>
<dbReference type="Gene3D" id="3.40.50.80">
    <property type="entry name" value="Nucleotide-binding domain of ferredoxin-NADP reductase (FNR) module"/>
    <property type="match status" value="1"/>
</dbReference>
<keyword evidence="5 7" id="KW-0520">NAD</keyword>
<feature type="domain" description="FAD-binding FR-type" evidence="9">
    <location>
        <begin position="51"/>
        <end position="164"/>
    </location>
</feature>
<dbReference type="GO" id="GO:0090524">
    <property type="term" value="F:cytochrome-b5 reductase activity, acting on NADH"/>
    <property type="evidence" value="ECO:0007669"/>
    <property type="project" value="UniProtKB-EC"/>
</dbReference>
<dbReference type="CDD" id="cd06183">
    <property type="entry name" value="cyt_b5_reduct_like"/>
    <property type="match status" value="1"/>
</dbReference>
<feature type="transmembrane region" description="Helical" evidence="8">
    <location>
        <begin position="12"/>
        <end position="30"/>
    </location>
</feature>
<feature type="binding site" evidence="6">
    <location>
        <position position="123"/>
    </location>
    <ligand>
        <name>FAD</name>
        <dbReference type="ChEBI" id="CHEBI:57692"/>
    </ligand>
</feature>
<feature type="binding site" evidence="6">
    <location>
        <position position="198"/>
    </location>
    <ligand>
        <name>FAD</name>
        <dbReference type="ChEBI" id="CHEBI:57692"/>
    </ligand>
</feature>
<dbReference type="PANTHER" id="PTHR19370">
    <property type="entry name" value="NADH-CYTOCHROME B5 REDUCTASE"/>
    <property type="match status" value="1"/>
</dbReference>
<evidence type="ECO:0000313" key="11">
    <source>
        <dbReference type="Proteomes" id="UP000053237"/>
    </source>
</evidence>
<accession>A0A024GFV1</accession>
<dbReference type="InterPro" id="IPR017938">
    <property type="entry name" value="Riboflavin_synthase-like_b-brl"/>
</dbReference>
<dbReference type="AlphaFoldDB" id="A0A024GFV1"/>
<keyword evidence="11" id="KW-1185">Reference proteome</keyword>
<keyword evidence="8" id="KW-0812">Transmembrane</keyword>
<dbReference type="STRING" id="65357.A0A024GFV1"/>
<dbReference type="EMBL" id="CAIX01000101">
    <property type="protein sequence ID" value="CCI45577.1"/>
    <property type="molecule type" value="Genomic_DNA"/>
</dbReference>
<feature type="binding site" evidence="6">
    <location>
        <position position="121"/>
    </location>
    <ligand>
        <name>FAD</name>
        <dbReference type="ChEBI" id="CHEBI:57692"/>
    </ligand>
</feature>
<feature type="binding site" evidence="6">
    <location>
        <position position="104"/>
    </location>
    <ligand>
        <name>FAD</name>
        <dbReference type="ChEBI" id="CHEBI:57692"/>
    </ligand>
</feature>
<reference evidence="10 11" key="1">
    <citation type="submission" date="2012-05" db="EMBL/GenBank/DDBJ databases">
        <title>Recombination and specialization in a pathogen metapopulation.</title>
        <authorList>
            <person name="Gardiner A."/>
            <person name="Kemen E."/>
            <person name="Schultz-Larsen T."/>
            <person name="MacLean D."/>
            <person name="Van Oosterhout C."/>
            <person name="Jones J.D.G."/>
        </authorList>
    </citation>
    <scope>NUCLEOTIDE SEQUENCE [LARGE SCALE GENOMIC DNA]</scope>
    <source>
        <strain evidence="10 11">Ac Nc2</strain>
    </source>
</reference>
<feature type="binding site" evidence="6">
    <location>
        <position position="126"/>
    </location>
    <ligand>
        <name>FAD</name>
        <dbReference type="ChEBI" id="CHEBI:57692"/>
    </ligand>
</feature>
<dbReference type="PRINTS" id="PR00371">
    <property type="entry name" value="FPNCR"/>
</dbReference>
<proteinExistence type="inferred from homology"/>
<evidence type="ECO:0000256" key="6">
    <source>
        <dbReference type="PIRSR" id="PIRSR601834-1"/>
    </source>
</evidence>
<protein>
    <recommendedName>
        <fullName evidence="7">NADH-cytochrome b5 reductase</fullName>
        <ecNumber evidence="7">1.6.2.2</ecNumber>
    </recommendedName>
</protein>
<feature type="binding site" evidence="6">
    <location>
        <position position="138"/>
    </location>
    <ligand>
        <name>FAD</name>
        <dbReference type="ChEBI" id="CHEBI:57692"/>
    </ligand>
</feature>
<dbReference type="SUPFAM" id="SSF52343">
    <property type="entry name" value="Ferredoxin reductase-like, C-terminal NADP-linked domain"/>
    <property type="match status" value="1"/>
</dbReference>
<keyword evidence="8" id="KW-0472">Membrane</keyword>
<dbReference type="InterPro" id="IPR017927">
    <property type="entry name" value="FAD-bd_FR_type"/>
</dbReference>
<comment type="similarity">
    <text evidence="7">Belongs to the flavoprotein pyridine nucleotide cytochrome reductase family.</text>
</comment>
<dbReference type="FunCoup" id="A0A024GFV1">
    <property type="interactions" value="157"/>
</dbReference>
<evidence type="ECO:0000256" key="7">
    <source>
        <dbReference type="RuleBase" id="RU361226"/>
    </source>
</evidence>
<dbReference type="EC" id="1.6.2.2" evidence="7"/>
<evidence type="ECO:0000259" key="9">
    <source>
        <dbReference type="PROSITE" id="PS51384"/>
    </source>
</evidence>
<evidence type="ECO:0000256" key="8">
    <source>
        <dbReference type="SAM" id="Phobius"/>
    </source>
</evidence>
<dbReference type="Proteomes" id="UP000053237">
    <property type="component" value="Unassembled WGS sequence"/>
</dbReference>
<keyword evidence="2 6" id="KW-0285">Flavoprotein</keyword>
<keyword evidence="3 6" id="KW-0274">FAD</keyword>
<comment type="caution">
    <text evidence="10">The sequence shown here is derived from an EMBL/GenBank/DDBJ whole genome shotgun (WGS) entry which is preliminary data.</text>
</comment>
<evidence type="ECO:0000256" key="1">
    <source>
        <dbReference type="ARBA" id="ARBA00001974"/>
    </source>
</evidence>
<evidence type="ECO:0000256" key="2">
    <source>
        <dbReference type="ARBA" id="ARBA00022630"/>
    </source>
</evidence>
<dbReference type="InterPro" id="IPR039261">
    <property type="entry name" value="FNR_nucleotide-bd"/>
</dbReference>
<evidence type="ECO:0000256" key="3">
    <source>
        <dbReference type="ARBA" id="ARBA00022827"/>
    </source>
</evidence>
<dbReference type="Pfam" id="PF00970">
    <property type="entry name" value="FAD_binding_6"/>
    <property type="match status" value="1"/>
</dbReference>
<evidence type="ECO:0000256" key="5">
    <source>
        <dbReference type="ARBA" id="ARBA00023027"/>
    </source>
</evidence>
<keyword evidence="8" id="KW-1133">Transmembrane helix</keyword>
<dbReference type="OrthoDB" id="432685at2759"/>
<dbReference type="Pfam" id="PF00175">
    <property type="entry name" value="NAD_binding_1"/>
    <property type="match status" value="1"/>
</dbReference>
<keyword evidence="4 7" id="KW-0560">Oxidoreductase</keyword>
<dbReference type="InterPro" id="IPR008333">
    <property type="entry name" value="Cbr1-like_FAD-bd_dom"/>
</dbReference>
<dbReference type="PRINTS" id="PR00406">
    <property type="entry name" value="CYTB5RDTASE"/>
</dbReference>
<sequence length="314" mass="35290">MAGWDSLDSSSPTLIICSIIALAISSLLVYKSEIFRHKHAHALQVTKGGEPITVHLPLVEKERLSHDTRRFRFALPSKNHVLGLPVGQHITLRYKQPDGKVVMRSYTPVTSDDTLGYVDLVVKVYFKDVHPKFPLGGKMSQYLESLNFGDTIEVSGPKGKLTYLGKGKLKIKRRATDANAEIRSAKKIGMIAGGTGITPMLQILRRALTDPKDQTEFFLLFANQTEQDILLVDEINAMEREHAKLHVWFTIDRDASPTWKYSVGFVSEDMIREHLPPPASDVQIFMCGPPPMLTYAVQPAWEHLGYEKSMLFAF</sequence>
<name>A0A024GFV1_9STRA</name>
<evidence type="ECO:0000256" key="4">
    <source>
        <dbReference type="ARBA" id="ARBA00023002"/>
    </source>
</evidence>